<protein>
    <submittedName>
        <fullName evidence="3">Coenzyme F420-reducing hydrogenase subunit beta</fullName>
    </submittedName>
</protein>
<reference evidence="3 4" key="1">
    <citation type="submission" date="2021-06" db="EMBL/GenBank/DDBJ databases">
        <title>Complete genome of Haloferula helveola possessing various polysaccharide degrading enzymes.</title>
        <authorList>
            <person name="Takami H."/>
            <person name="Huang C."/>
            <person name="Hamasaki K."/>
        </authorList>
    </citation>
    <scope>NUCLEOTIDE SEQUENCE [LARGE SCALE GENOMIC DNA]</scope>
    <source>
        <strain evidence="3 4">CN-1</strain>
    </source>
</reference>
<evidence type="ECO:0000313" key="4">
    <source>
        <dbReference type="Proteomes" id="UP001374893"/>
    </source>
</evidence>
<gene>
    <name evidence="3" type="ORF">HAHE_22030</name>
</gene>
<dbReference type="InterPro" id="IPR045220">
    <property type="entry name" value="FRHB/FDHB/HCAR-like"/>
</dbReference>
<organism evidence="3 4">
    <name type="scientific">Haloferula helveola</name>
    <dbReference type="NCBI Taxonomy" id="490095"/>
    <lineage>
        <taxon>Bacteria</taxon>
        <taxon>Pseudomonadati</taxon>
        <taxon>Verrucomicrobiota</taxon>
        <taxon>Verrucomicrobiia</taxon>
        <taxon>Verrucomicrobiales</taxon>
        <taxon>Verrucomicrobiaceae</taxon>
        <taxon>Haloferula</taxon>
    </lineage>
</organism>
<dbReference type="InterPro" id="IPR007525">
    <property type="entry name" value="FrhB_FdhB_C"/>
</dbReference>
<dbReference type="RefSeq" id="WP_338684414.1">
    <property type="nucleotide sequence ID" value="NZ_AP024702.1"/>
</dbReference>
<keyword evidence="4" id="KW-1185">Reference proteome</keyword>
<sequence length="418" mass="46533">MVVTESGVEPDFDHGCALPPLAWEACPGKGIDYPDLYRKHYGSLPTDWRVGHVDRLWTGHASDPEVRRTGASGGATSAVLIHLLESGRIDGAVSVKQGIPEPDQASWFIARSASEILACAQSVYVPVSVLDVLPHLVAGERYAMTCVPEQSAALRALQHGGDERAQQVKFVLGPYTGTALDRRAIRSLMRANGVVEDDAVTSLKWRAGEWPGYLEIITESGKVIRSKKVYYNVLIPFFVTQTSLQSMDFANEFTDLSVGDAWSPKFEGLGQGFSVVASRTPVMTEVIEEMMKLGKLELERADVLEASAMHGHMIDFKKRGGYLRNRWREATFRKAPDIGLDPEPLDFPRIAVELVISSIFTVCRTPLARWVMEHIPEKILGPLFNKLRLVWKGASKPAKRKGLRDLEMRVRVPDWKLR</sequence>
<dbReference type="Pfam" id="PF04432">
    <property type="entry name" value="FrhB_FdhB_C"/>
    <property type="match status" value="1"/>
</dbReference>
<dbReference type="Proteomes" id="UP001374893">
    <property type="component" value="Chromosome"/>
</dbReference>
<dbReference type="InterPro" id="IPR007516">
    <property type="entry name" value="Co_F420_Hydgase/DH_bsu_N"/>
</dbReference>
<accession>A0ABM7RGB3</accession>
<dbReference type="PANTHER" id="PTHR31332">
    <property type="entry name" value="7-HYDROXYMETHYL CHLOROPHYLL A REDUCTASE, CHLOROPLASTIC"/>
    <property type="match status" value="1"/>
</dbReference>
<name>A0ABM7RGB3_9BACT</name>
<feature type="domain" description="Coenzyme F420 hydrogenase/dehydrogenase beta subunit N-terminal" evidence="1">
    <location>
        <begin position="57"/>
        <end position="133"/>
    </location>
</feature>
<evidence type="ECO:0000313" key="3">
    <source>
        <dbReference type="EMBL" id="BCX48295.1"/>
    </source>
</evidence>
<evidence type="ECO:0000259" key="2">
    <source>
        <dbReference type="Pfam" id="PF04432"/>
    </source>
</evidence>
<proteinExistence type="predicted"/>
<dbReference type="Pfam" id="PF04422">
    <property type="entry name" value="FrhB_FdhB_N"/>
    <property type="match status" value="1"/>
</dbReference>
<dbReference type="PANTHER" id="PTHR31332:SF0">
    <property type="entry name" value="7-HYDROXYMETHYL CHLOROPHYLL A REDUCTASE, CHLOROPLASTIC"/>
    <property type="match status" value="1"/>
</dbReference>
<evidence type="ECO:0000259" key="1">
    <source>
        <dbReference type="Pfam" id="PF04422"/>
    </source>
</evidence>
<feature type="domain" description="Coenzyme F420 hydrogenase/dehydrogenase beta subunit C-terminal" evidence="2">
    <location>
        <begin position="140"/>
        <end position="301"/>
    </location>
</feature>
<dbReference type="EMBL" id="AP024702">
    <property type="protein sequence ID" value="BCX48295.1"/>
    <property type="molecule type" value="Genomic_DNA"/>
</dbReference>